<comment type="similarity">
    <text evidence="9">Belongs to the ALKAL family.</text>
</comment>
<keyword evidence="11" id="KW-1185">Reference proteome</keyword>
<evidence type="ECO:0000256" key="8">
    <source>
        <dbReference type="ARBA" id="ARBA00023157"/>
    </source>
</evidence>
<dbReference type="GeneTree" id="ENSGT00940000177933"/>
<comment type="subcellular location">
    <subcellularLocation>
        <location evidence="1">Cell membrane</location>
    </subcellularLocation>
    <subcellularLocation>
        <location evidence="2">Secreted</location>
    </subcellularLocation>
</comment>
<evidence type="ECO:0000256" key="2">
    <source>
        <dbReference type="ARBA" id="ARBA00004613"/>
    </source>
</evidence>
<dbReference type="GO" id="GO:0070378">
    <property type="term" value="P:positive regulation of ERK5 cascade"/>
    <property type="evidence" value="ECO:0007669"/>
    <property type="project" value="TreeGrafter"/>
</dbReference>
<reference evidence="10" key="2">
    <citation type="submission" date="2025-08" db="UniProtKB">
        <authorList>
            <consortium name="Ensembl"/>
        </authorList>
    </citation>
    <scope>IDENTIFICATION</scope>
</reference>
<protein>
    <submittedName>
        <fullName evidence="10">Uncharacterized protein</fullName>
    </submittedName>
</protein>
<keyword evidence="8" id="KW-1015">Disulfide bond</keyword>
<evidence type="ECO:0000256" key="6">
    <source>
        <dbReference type="ARBA" id="ARBA00022729"/>
    </source>
</evidence>
<keyword evidence="4" id="KW-0202">Cytokine</keyword>
<evidence type="ECO:0000256" key="7">
    <source>
        <dbReference type="ARBA" id="ARBA00023136"/>
    </source>
</evidence>
<dbReference type="GO" id="GO:0005886">
    <property type="term" value="C:plasma membrane"/>
    <property type="evidence" value="ECO:0007669"/>
    <property type="project" value="UniProtKB-SubCell"/>
</dbReference>
<evidence type="ECO:0000256" key="4">
    <source>
        <dbReference type="ARBA" id="ARBA00022514"/>
    </source>
</evidence>
<dbReference type="PANTHER" id="PTHR28676">
    <property type="entry name" value="ALK AND LTK LIGAND 2-RELATED"/>
    <property type="match status" value="1"/>
</dbReference>
<evidence type="ECO:0000256" key="1">
    <source>
        <dbReference type="ARBA" id="ARBA00004236"/>
    </source>
</evidence>
<dbReference type="AlphaFoldDB" id="A0A3P8X0A8"/>
<evidence type="ECO:0000256" key="9">
    <source>
        <dbReference type="ARBA" id="ARBA00033741"/>
    </source>
</evidence>
<sequence length="56" mass="6469">MFLILSTSIGPLYISPDCKLQANRLYTTRECTVPKFFKRCAKLLTRLSERQECKVG</sequence>
<dbReference type="GO" id="GO:0005615">
    <property type="term" value="C:extracellular space"/>
    <property type="evidence" value="ECO:0007669"/>
    <property type="project" value="UniProtKB-KW"/>
</dbReference>
<keyword evidence="7" id="KW-0472">Membrane</keyword>
<keyword evidence="5" id="KW-0964">Secreted</keyword>
<reference evidence="10 11" key="1">
    <citation type="journal article" date="2014" name="Nat. Genet.">
        <title>Whole-genome sequence of a flatfish provides insights into ZW sex chromosome evolution and adaptation to a benthic lifestyle.</title>
        <authorList>
            <person name="Chen S."/>
            <person name="Zhang G."/>
            <person name="Shao C."/>
            <person name="Huang Q."/>
            <person name="Liu G."/>
            <person name="Zhang P."/>
            <person name="Song W."/>
            <person name="An N."/>
            <person name="Chalopin D."/>
            <person name="Volff J.N."/>
            <person name="Hong Y."/>
            <person name="Li Q."/>
            <person name="Sha Z."/>
            <person name="Zhou H."/>
            <person name="Xie M."/>
            <person name="Yu Q."/>
            <person name="Liu Y."/>
            <person name="Xiang H."/>
            <person name="Wang N."/>
            <person name="Wu K."/>
            <person name="Yang C."/>
            <person name="Zhou Q."/>
            <person name="Liao X."/>
            <person name="Yang L."/>
            <person name="Hu Q."/>
            <person name="Zhang J."/>
            <person name="Meng L."/>
            <person name="Jin L."/>
            <person name="Tian Y."/>
            <person name="Lian J."/>
            <person name="Yang J."/>
            <person name="Miao G."/>
            <person name="Liu S."/>
            <person name="Liang Z."/>
            <person name="Yan F."/>
            <person name="Li Y."/>
            <person name="Sun B."/>
            <person name="Zhang H."/>
            <person name="Zhang J."/>
            <person name="Zhu Y."/>
            <person name="Du M."/>
            <person name="Zhao Y."/>
            <person name="Schartl M."/>
            <person name="Tang Q."/>
            <person name="Wang J."/>
        </authorList>
    </citation>
    <scope>NUCLEOTIDE SEQUENCE</scope>
</reference>
<dbReference type="GO" id="GO:0070374">
    <property type="term" value="P:positive regulation of ERK1 and ERK2 cascade"/>
    <property type="evidence" value="ECO:0007669"/>
    <property type="project" value="TreeGrafter"/>
</dbReference>
<dbReference type="InParanoid" id="A0A3P8X0A8"/>
<reference evidence="10" key="3">
    <citation type="submission" date="2025-09" db="UniProtKB">
        <authorList>
            <consortium name="Ensembl"/>
        </authorList>
    </citation>
    <scope>IDENTIFICATION</scope>
</reference>
<dbReference type="InterPro" id="IPR029364">
    <property type="entry name" value="ALKL1/2"/>
</dbReference>
<dbReference type="Pfam" id="PF15129">
    <property type="entry name" value="ALKL1_2"/>
    <property type="match status" value="1"/>
</dbReference>
<dbReference type="PANTHER" id="PTHR28676:SF2">
    <property type="entry name" value="ALK AND LTK LIGAND 2"/>
    <property type="match status" value="1"/>
</dbReference>
<name>A0A3P8X0A8_CYNSE</name>
<evidence type="ECO:0000256" key="5">
    <source>
        <dbReference type="ARBA" id="ARBA00022525"/>
    </source>
</evidence>
<evidence type="ECO:0000313" key="11">
    <source>
        <dbReference type="Proteomes" id="UP000265120"/>
    </source>
</evidence>
<accession>A0A3P8X0A8</accession>
<dbReference type="GO" id="GO:0030298">
    <property type="term" value="F:receptor signaling protein tyrosine kinase activator activity"/>
    <property type="evidence" value="ECO:0007669"/>
    <property type="project" value="InterPro"/>
</dbReference>
<keyword evidence="3" id="KW-1003">Cell membrane</keyword>
<dbReference type="GO" id="GO:0030971">
    <property type="term" value="F:receptor tyrosine kinase binding"/>
    <property type="evidence" value="ECO:0007669"/>
    <property type="project" value="InterPro"/>
</dbReference>
<dbReference type="GO" id="GO:0005125">
    <property type="term" value="F:cytokine activity"/>
    <property type="evidence" value="ECO:0007669"/>
    <property type="project" value="UniProtKB-KW"/>
</dbReference>
<dbReference type="Ensembl" id="ENSCSET00000032687.1">
    <property type="protein sequence ID" value="ENSCSEP00000032267.1"/>
    <property type="gene ID" value="ENSCSEG00000020707.1"/>
</dbReference>
<organism evidence="10 11">
    <name type="scientific">Cynoglossus semilaevis</name>
    <name type="common">Tongue sole</name>
    <dbReference type="NCBI Taxonomy" id="244447"/>
    <lineage>
        <taxon>Eukaryota</taxon>
        <taxon>Metazoa</taxon>
        <taxon>Chordata</taxon>
        <taxon>Craniata</taxon>
        <taxon>Vertebrata</taxon>
        <taxon>Euteleostomi</taxon>
        <taxon>Actinopterygii</taxon>
        <taxon>Neopterygii</taxon>
        <taxon>Teleostei</taxon>
        <taxon>Neoteleostei</taxon>
        <taxon>Acanthomorphata</taxon>
        <taxon>Carangaria</taxon>
        <taxon>Pleuronectiformes</taxon>
        <taxon>Pleuronectoidei</taxon>
        <taxon>Cynoglossidae</taxon>
        <taxon>Cynoglossinae</taxon>
        <taxon>Cynoglossus</taxon>
    </lineage>
</organism>
<evidence type="ECO:0000313" key="10">
    <source>
        <dbReference type="Ensembl" id="ENSCSEP00000032267.1"/>
    </source>
</evidence>
<keyword evidence="6" id="KW-0732">Signal</keyword>
<proteinExistence type="inferred from homology"/>
<evidence type="ECO:0000256" key="3">
    <source>
        <dbReference type="ARBA" id="ARBA00022475"/>
    </source>
</evidence>
<dbReference type="Proteomes" id="UP000265120">
    <property type="component" value="Chromosome 7"/>
</dbReference>